<gene>
    <name evidence="1" type="ORF">C8F04DRAFT_1276297</name>
</gene>
<sequence>MSSPSPFPPSCRPTPLVAPFFFPPTTFTEDSHPAYFFFSLIGYAAFQESGDLCAAFRRKYPVAQRSHVGDTPEFRRDRVCHLASLGHFSTTYAQHQTHGNSQAAVYAVAGIRDLIHENTIKAARADIDAALELMTNVFVGAWGPSVSTAARARREMGRLRAARRRQREEFWAARAAALEAASSAHERSLTPVPLPAQWDTVTAGWGDTGTANSWGTGSGWGAATANNNEWGTGSGWGAATEWGWGHNYRRRQPAPIVWPLRLWTQPIGRTACPSTRAPRRCYMHRRRRHRIPPTWDTAVGRLTALIRRVGKNILARGLLQ</sequence>
<evidence type="ECO:0000313" key="1">
    <source>
        <dbReference type="EMBL" id="KAJ7019386.1"/>
    </source>
</evidence>
<name>A0AAD6WPY7_9AGAR</name>
<evidence type="ECO:0000313" key="2">
    <source>
        <dbReference type="Proteomes" id="UP001218188"/>
    </source>
</evidence>
<dbReference type="EMBL" id="JARJCM010000295">
    <property type="protein sequence ID" value="KAJ7019386.1"/>
    <property type="molecule type" value="Genomic_DNA"/>
</dbReference>
<organism evidence="1 2">
    <name type="scientific">Mycena alexandri</name>
    <dbReference type="NCBI Taxonomy" id="1745969"/>
    <lineage>
        <taxon>Eukaryota</taxon>
        <taxon>Fungi</taxon>
        <taxon>Dikarya</taxon>
        <taxon>Basidiomycota</taxon>
        <taxon>Agaricomycotina</taxon>
        <taxon>Agaricomycetes</taxon>
        <taxon>Agaricomycetidae</taxon>
        <taxon>Agaricales</taxon>
        <taxon>Marasmiineae</taxon>
        <taxon>Mycenaceae</taxon>
        <taxon>Mycena</taxon>
    </lineage>
</organism>
<reference evidence="1" key="1">
    <citation type="submission" date="2023-03" db="EMBL/GenBank/DDBJ databases">
        <title>Massive genome expansion in bonnet fungi (Mycena s.s.) driven by repeated elements and novel gene families across ecological guilds.</title>
        <authorList>
            <consortium name="Lawrence Berkeley National Laboratory"/>
            <person name="Harder C.B."/>
            <person name="Miyauchi S."/>
            <person name="Viragh M."/>
            <person name="Kuo A."/>
            <person name="Thoen E."/>
            <person name="Andreopoulos B."/>
            <person name="Lu D."/>
            <person name="Skrede I."/>
            <person name="Drula E."/>
            <person name="Henrissat B."/>
            <person name="Morin E."/>
            <person name="Kohler A."/>
            <person name="Barry K."/>
            <person name="LaButti K."/>
            <person name="Morin E."/>
            <person name="Salamov A."/>
            <person name="Lipzen A."/>
            <person name="Mereny Z."/>
            <person name="Hegedus B."/>
            <person name="Baldrian P."/>
            <person name="Stursova M."/>
            <person name="Weitz H."/>
            <person name="Taylor A."/>
            <person name="Grigoriev I.V."/>
            <person name="Nagy L.G."/>
            <person name="Martin F."/>
            <person name="Kauserud H."/>
        </authorList>
    </citation>
    <scope>NUCLEOTIDE SEQUENCE</scope>
    <source>
        <strain evidence="1">CBHHK200</strain>
    </source>
</reference>
<protein>
    <submittedName>
        <fullName evidence="1">Uncharacterized protein</fullName>
    </submittedName>
</protein>
<comment type="caution">
    <text evidence="1">The sequence shown here is derived from an EMBL/GenBank/DDBJ whole genome shotgun (WGS) entry which is preliminary data.</text>
</comment>
<accession>A0AAD6WPY7</accession>
<dbReference type="Proteomes" id="UP001218188">
    <property type="component" value="Unassembled WGS sequence"/>
</dbReference>
<keyword evidence="2" id="KW-1185">Reference proteome</keyword>
<dbReference type="AlphaFoldDB" id="A0AAD6WPY7"/>
<proteinExistence type="predicted"/>